<accession>W2KLR5</accession>
<name>W2KLR5_PHYNI</name>
<dbReference type="EMBL" id="KI681588">
    <property type="protein sequence ID" value="ETL85579.1"/>
    <property type="molecule type" value="Genomic_DNA"/>
</dbReference>
<dbReference type="InterPro" id="IPR010734">
    <property type="entry name" value="Copine_C"/>
</dbReference>
<dbReference type="GO" id="GO:0016567">
    <property type="term" value="P:protein ubiquitination"/>
    <property type="evidence" value="ECO:0007669"/>
    <property type="project" value="TreeGrafter"/>
</dbReference>
<dbReference type="InterPro" id="IPR036465">
    <property type="entry name" value="vWFA_dom_sf"/>
</dbReference>
<dbReference type="OrthoDB" id="5855668at2759"/>
<feature type="domain" description="Copine C-terminal" evidence="1">
    <location>
        <begin position="60"/>
        <end position="192"/>
    </location>
</feature>
<reference evidence="2" key="1">
    <citation type="submission" date="2013-11" db="EMBL/GenBank/DDBJ databases">
        <title>The Genome Sequence of Phytophthora parasitica CHvinca01.</title>
        <authorList>
            <consortium name="The Broad Institute Genomics Platform"/>
            <person name="Russ C."/>
            <person name="Tyler B."/>
            <person name="Panabieres F."/>
            <person name="Shan W."/>
            <person name="Tripathy S."/>
            <person name="Grunwald N."/>
            <person name="Machado M."/>
            <person name="Johnson C.S."/>
            <person name="Arredondo F."/>
            <person name="Hong C."/>
            <person name="Coffey M."/>
            <person name="Young S.K."/>
            <person name="Zeng Q."/>
            <person name="Gargeya S."/>
            <person name="Fitzgerald M."/>
            <person name="Abouelleil A."/>
            <person name="Alvarado L."/>
            <person name="Chapman S.B."/>
            <person name="Gainer-Dewar J."/>
            <person name="Goldberg J."/>
            <person name="Griggs A."/>
            <person name="Gujja S."/>
            <person name="Hansen M."/>
            <person name="Howarth C."/>
            <person name="Imamovic A."/>
            <person name="Ireland A."/>
            <person name="Larimer J."/>
            <person name="McCowan C."/>
            <person name="Murphy C."/>
            <person name="Pearson M."/>
            <person name="Poon T.W."/>
            <person name="Priest M."/>
            <person name="Roberts A."/>
            <person name="Saif S."/>
            <person name="Shea T."/>
            <person name="Sykes S."/>
            <person name="Wortman J."/>
            <person name="Nusbaum C."/>
            <person name="Birren B."/>
        </authorList>
    </citation>
    <scope>NUCLEOTIDE SEQUENCE [LARGE SCALE GENOMIC DNA]</scope>
    <source>
        <strain evidence="2">CHvinca01</strain>
    </source>
</reference>
<dbReference type="PANTHER" id="PTHR45751">
    <property type="entry name" value="COPINE FAMILY PROTEIN 1"/>
    <property type="match status" value="1"/>
</dbReference>
<dbReference type="PANTHER" id="PTHR45751:SF11">
    <property type="entry name" value="COPINE FAMILY PROTEIN 2"/>
    <property type="match status" value="1"/>
</dbReference>
<feature type="domain" description="Copine C-terminal" evidence="1">
    <location>
        <begin position="215"/>
        <end position="292"/>
    </location>
</feature>
<dbReference type="InterPro" id="IPR052079">
    <property type="entry name" value="E3_ligase/Copine_domain"/>
</dbReference>
<dbReference type="Pfam" id="PF07002">
    <property type="entry name" value="Copine"/>
    <property type="match status" value="2"/>
</dbReference>
<gene>
    <name evidence="2" type="ORF">L917_14923</name>
</gene>
<dbReference type="GO" id="GO:0004842">
    <property type="term" value="F:ubiquitin-protein transferase activity"/>
    <property type="evidence" value="ECO:0007669"/>
    <property type="project" value="TreeGrafter"/>
</dbReference>
<evidence type="ECO:0000313" key="2">
    <source>
        <dbReference type="EMBL" id="ETL85579.1"/>
    </source>
</evidence>
<proteinExistence type="predicted"/>
<sequence length="296" mass="32915">MGCAASTERQGEWQDTAFQSLGELRGALRWSGLRSTNLIIGIDFTRSNTWNGKLSLGGRSLHFIDPAGSILNPYQIVINIIGRTLHSRKSKKPIHVFGFGDSRTADQCVFTFLPDGSPCRGVEHVLKRYKEITPELVLGGPTNFAPIIYHAICQVKASEKCQILVIIADGQVTSKKETSQAIVEASRYAVCMLSPRSCHFFLFFCSFSHLIFRTACENATAIIVVGVGDGPWEEMEQYKFTLPKRNFENFHFVNFNHVMCENPEQPALGLAIAALAHIPDQLAAIRRLGLLNENDE</sequence>
<dbReference type="AlphaFoldDB" id="W2KLR5"/>
<dbReference type="GO" id="GO:0005634">
    <property type="term" value="C:nucleus"/>
    <property type="evidence" value="ECO:0007669"/>
    <property type="project" value="TreeGrafter"/>
</dbReference>
<dbReference type="VEuPathDB" id="FungiDB:PPTG_04689"/>
<dbReference type="Proteomes" id="UP000054423">
    <property type="component" value="Unassembled WGS sequence"/>
</dbReference>
<organism evidence="2">
    <name type="scientific">Phytophthora nicotianae</name>
    <name type="common">Potato buckeye rot agent</name>
    <name type="synonym">Phytophthora parasitica</name>
    <dbReference type="NCBI Taxonomy" id="4792"/>
    <lineage>
        <taxon>Eukaryota</taxon>
        <taxon>Sar</taxon>
        <taxon>Stramenopiles</taxon>
        <taxon>Oomycota</taxon>
        <taxon>Peronosporomycetes</taxon>
        <taxon>Peronosporales</taxon>
        <taxon>Peronosporaceae</taxon>
        <taxon>Phytophthora</taxon>
    </lineage>
</organism>
<protein>
    <recommendedName>
        <fullName evidence="1">Copine C-terminal domain-containing protein</fullName>
    </recommendedName>
</protein>
<dbReference type="SUPFAM" id="SSF53300">
    <property type="entry name" value="vWA-like"/>
    <property type="match status" value="1"/>
</dbReference>
<evidence type="ECO:0000259" key="1">
    <source>
        <dbReference type="Pfam" id="PF07002"/>
    </source>
</evidence>